<evidence type="ECO:0000313" key="3">
    <source>
        <dbReference type="Proteomes" id="UP000596660"/>
    </source>
</evidence>
<keyword evidence="3" id="KW-1185">Reference proteome</keyword>
<dbReference type="AlphaFoldDB" id="A0A803N5K7"/>
<feature type="compositionally biased region" description="Basic and acidic residues" evidence="1">
    <location>
        <begin position="8"/>
        <end position="17"/>
    </location>
</feature>
<evidence type="ECO:0000313" key="2">
    <source>
        <dbReference type="EnsemblPlants" id="AUR62040880-RA:cds"/>
    </source>
</evidence>
<feature type="compositionally biased region" description="Basic residues" evidence="1">
    <location>
        <begin position="121"/>
        <end position="130"/>
    </location>
</feature>
<feature type="compositionally biased region" description="Low complexity" evidence="1">
    <location>
        <begin position="26"/>
        <end position="53"/>
    </location>
</feature>
<accession>A0A803N5K7</accession>
<sequence length="642" mass="74491">MAKRTKKKTDLPKDIASPKKAAANEKVTAAKKTPAPKKSPAAKKSPTAKKVPANTKQSPIKGAKLQRISKKQILIKRRIKELEASKGTKKRVKFELKDSNYEPEEDQNENSDGSSEEDRKKGKGHLKKKLKLDNSEHDVHEVIDINDDSDGNLEIKKTHCRPNAVVDLIKDFSEQQKKDVISIGFGGLLQLKLTRISTKILPWLCHHFNESSCMFKIDMLKEFSVSSFDVEDIFLLPHVTENKVEEMSNFLKRINHEKADEILEYEFDEVNFKWKTPRYTLDCDVFAMIHMLCFSGESFDSDLDLENKRKVYRAEICAALALADINTKRKQLEKKKISRFRVVRKLEKEKGVEDMICVYDFLKKHKEVMHNMSLQCHQVIDYLAINDGENFPNKSEVVGWFIDSIEIVRQDCNAFLNEWKVSSNVITAWSNHLNNIEMERDRSENDLDALTMCLNAHGKKGVTSLQKLWIDWNSSQSLDMDAAQCVYLPLRFEEHYFLAAINFKDETIDHVDNTLYETNKEYEPIQSFILETVIQVQNLFKKRKHPQANDILTYKLRIIELPFQKEREENFSASYILLHIKIYNGANGIGLGTITEEFARMNHHHVRTVLDLLLSEKNQMKHKLLTNVEDWEEKKESEEMLQ</sequence>
<evidence type="ECO:0008006" key="4">
    <source>
        <dbReference type="Google" id="ProtNLM"/>
    </source>
</evidence>
<dbReference type="Gramene" id="AUR62040880-RA">
    <property type="protein sequence ID" value="AUR62040880-RA:cds"/>
    <property type="gene ID" value="AUR62040880"/>
</dbReference>
<dbReference type="Proteomes" id="UP000596660">
    <property type="component" value="Unplaced"/>
</dbReference>
<dbReference type="InterPro" id="IPR038765">
    <property type="entry name" value="Papain-like_cys_pep_sf"/>
</dbReference>
<proteinExistence type="predicted"/>
<dbReference type="Gene3D" id="3.40.395.10">
    <property type="entry name" value="Adenoviral Proteinase, Chain A"/>
    <property type="match status" value="1"/>
</dbReference>
<dbReference type="SUPFAM" id="SSF54001">
    <property type="entry name" value="Cysteine proteinases"/>
    <property type="match status" value="1"/>
</dbReference>
<evidence type="ECO:0000256" key="1">
    <source>
        <dbReference type="SAM" id="MobiDB-lite"/>
    </source>
</evidence>
<protein>
    <recommendedName>
        <fullName evidence="4">Ubiquitin-like protease family profile domain-containing protein</fullName>
    </recommendedName>
</protein>
<feature type="region of interest" description="Disordered" evidence="1">
    <location>
        <begin position="86"/>
        <end position="131"/>
    </location>
</feature>
<dbReference type="EnsemblPlants" id="AUR62040880-RA">
    <property type="protein sequence ID" value="AUR62040880-RA:cds"/>
    <property type="gene ID" value="AUR62040880"/>
</dbReference>
<feature type="region of interest" description="Disordered" evidence="1">
    <location>
        <begin position="1"/>
        <end position="72"/>
    </location>
</feature>
<reference evidence="2" key="2">
    <citation type="submission" date="2021-03" db="UniProtKB">
        <authorList>
            <consortium name="EnsemblPlants"/>
        </authorList>
    </citation>
    <scope>IDENTIFICATION</scope>
</reference>
<name>A0A803N5K7_CHEQI</name>
<organism evidence="2 3">
    <name type="scientific">Chenopodium quinoa</name>
    <name type="common">Quinoa</name>
    <dbReference type="NCBI Taxonomy" id="63459"/>
    <lineage>
        <taxon>Eukaryota</taxon>
        <taxon>Viridiplantae</taxon>
        <taxon>Streptophyta</taxon>
        <taxon>Embryophyta</taxon>
        <taxon>Tracheophyta</taxon>
        <taxon>Spermatophyta</taxon>
        <taxon>Magnoliopsida</taxon>
        <taxon>eudicotyledons</taxon>
        <taxon>Gunneridae</taxon>
        <taxon>Pentapetalae</taxon>
        <taxon>Caryophyllales</taxon>
        <taxon>Chenopodiaceae</taxon>
        <taxon>Chenopodioideae</taxon>
        <taxon>Atripliceae</taxon>
        <taxon>Chenopodium</taxon>
    </lineage>
</organism>
<reference evidence="2" key="1">
    <citation type="journal article" date="2017" name="Nature">
        <title>The genome of Chenopodium quinoa.</title>
        <authorList>
            <person name="Jarvis D.E."/>
            <person name="Ho Y.S."/>
            <person name="Lightfoot D.J."/>
            <person name="Schmoeckel S.M."/>
            <person name="Li B."/>
            <person name="Borm T.J.A."/>
            <person name="Ohyanagi H."/>
            <person name="Mineta K."/>
            <person name="Michell C.T."/>
            <person name="Saber N."/>
            <person name="Kharbatia N.M."/>
            <person name="Rupper R.R."/>
            <person name="Sharp A.R."/>
            <person name="Dally N."/>
            <person name="Boughton B.A."/>
            <person name="Woo Y.H."/>
            <person name="Gao G."/>
            <person name="Schijlen E.G.W.M."/>
            <person name="Guo X."/>
            <person name="Momin A.A."/>
            <person name="Negrao S."/>
            <person name="Al-Babili S."/>
            <person name="Gehring C."/>
            <person name="Roessner U."/>
            <person name="Jung C."/>
            <person name="Murphy K."/>
            <person name="Arold S.T."/>
            <person name="Gojobori T."/>
            <person name="van der Linden C.G."/>
            <person name="van Loo E.N."/>
            <person name="Jellen E.N."/>
            <person name="Maughan P.J."/>
            <person name="Tester M."/>
        </authorList>
    </citation>
    <scope>NUCLEOTIDE SEQUENCE [LARGE SCALE GENOMIC DNA]</scope>
    <source>
        <strain evidence="2">cv. PI 614886</strain>
    </source>
</reference>